<dbReference type="RefSeq" id="WP_008237050.1">
    <property type="nucleotide sequence ID" value="NZ_AJJU01000002.1"/>
</dbReference>
<dbReference type="InterPro" id="IPR051225">
    <property type="entry name" value="NAD(P)_epim/dehydratase"/>
</dbReference>
<dbReference type="InterPro" id="IPR036291">
    <property type="entry name" value="NAD(P)-bd_dom_sf"/>
</dbReference>
<dbReference type="STRING" id="946077.W5A_02485"/>
<dbReference type="Pfam" id="PF01370">
    <property type="entry name" value="Epimerase"/>
    <property type="match status" value="1"/>
</dbReference>
<name>I0WKD8_9FLAO</name>
<keyword evidence="4" id="KW-1185">Reference proteome</keyword>
<dbReference type="EMBL" id="AJJU01000002">
    <property type="protein sequence ID" value="EID76854.1"/>
    <property type="molecule type" value="Genomic_DNA"/>
</dbReference>
<evidence type="ECO:0000256" key="1">
    <source>
        <dbReference type="ARBA" id="ARBA00007637"/>
    </source>
</evidence>
<dbReference type="InterPro" id="IPR001509">
    <property type="entry name" value="Epimerase_deHydtase"/>
</dbReference>
<evidence type="ECO:0000313" key="4">
    <source>
        <dbReference type="Proteomes" id="UP000005938"/>
    </source>
</evidence>
<dbReference type="PATRIC" id="fig|946077.3.peg.505"/>
<dbReference type="SUPFAM" id="SSF51735">
    <property type="entry name" value="NAD(P)-binding Rossmann-fold domains"/>
    <property type="match status" value="1"/>
</dbReference>
<reference evidence="3 4" key="1">
    <citation type="journal article" date="2012" name="J. Bacteriol.">
        <title>Genome Sequence of the Halotolerant Bacterium Imtechella halotolerans K1T.</title>
        <authorList>
            <person name="Kumar S."/>
            <person name="Vikram S."/>
            <person name="Subramanian S."/>
            <person name="Raghava G.P."/>
            <person name="Pinnaka A.K."/>
        </authorList>
    </citation>
    <scope>NUCLEOTIDE SEQUENCE [LARGE SCALE GENOMIC DNA]</scope>
    <source>
        <strain evidence="3 4">K1</strain>
    </source>
</reference>
<feature type="domain" description="NAD-dependent epimerase/dehydratase" evidence="2">
    <location>
        <begin position="4"/>
        <end position="241"/>
    </location>
</feature>
<evidence type="ECO:0000259" key="2">
    <source>
        <dbReference type="Pfam" id="PF01370"/>
    </source>
</evidence>
<dbReference type="FunFam" id="3.40.50.720:FF:000077">
    <property type="entry name" value="L-threonine 3-dehydrogenase, mitochondrial"/>
    <property type="match status" value="1"/>
</dbReference>
<dbReference type="PANTHER" id="PTHR42687">
    <property type="entry name" value="L-THREONINE 3-DEHYDROGENASE"/>
    <property type="match status" value="1"/>
</dbReference>
<comment type="caution">
    <text evidence="3">The sequence shown here is derived from an EMBL/GenBank/DDBJ whole genome shotgun (WGS) entry which is preliminary data.</text>
</comment>
<protein>
    <submittedName>
        <fullName evidence="3">Epimerase/dehydratase</fullName>
    </submittedName>
</protein>
<dbReference type="GO" id="GO:0006567">
    <property type="term" value="P:L-threonine catabolic process"/>
    <property type="evidence" value="ECO:0007669"/>
    <property type="project" value="TreeGrafter"/>
</dbReference>
<sequence>MTKILITGAAGQLGSELTQALGNLFGGDNILATDINEGAREKFPYCHFEVLNVMDSERMLELVKKYEITQIYHLAAILSATGEKNPLFTWKLNMDSLLSVLEIAKNENLDKVYWPSSIAVFGTNTPVDLTPQYTAMDPNTVYGISKLAGELWCSYYNEKFGVDVRSIRYPGLIGYKSLPGGGTTDYAVDIYYKAIEGKTYECFLNEDSYLPMMYMADAIKATIDLMQAPKEQVKIRTSYNVSGMSFSPKEIYQSILKHYPDFKIEYKPDFRQAIADSWPNSIDDSHAREHWGWKPTYDLAKMTEDMLQNLSIMLEK</sequence>
<gene>
    <name evidence="3" type="ORF">W5A_02485</name>
</gene>
<dbReference type="GO" id="GO:0008743">
    <property type="term" value="F:L-threonine 3-dehydrogenase activity"/>
    <property type="evidence" value="ECO:0007669"/>
    <property type="project" value="TreeGrafter"/>
</dbReference>
<evidence type="ECO:0000313" key="3">
    <source>
        <dbReference type="EMBL" id="EID76854.1"/>
    </source>
</evidence>
<dbReference type="Proteomes" id="UP000005938">
    <property type="component" value="Unassembled WGS sequence"/>
</dbReference>
<dbReference type="OrthoDB" id="9779902at2"/>
<comment type="similarity">
    <text evidence="1">Belongs to the NAD(P)-dependent epimerase/dehydratase family.</text>
</comment>
<organism evidence="3 4">
    <name type="scientific">Imtechella halotolerans K1</name>
    <dbReference type="NCBI Taxonomy" id="946077"/>
    <lineage>
        <taxon>Bacteria</taxon>
        <taxon>Pseudomonadati</taxon>
        <taxon>Bacteroidota</taxon>
        <taxon>Flavobacteriia</taxon>
        <taxon>Flavobacteriales</taxon>
        <taxon>Flavobacteriaceae</taxon>
        <taxon>Imtechella</taxon>
    </lineage>
</organism>
<dbReference type="eggNOG" id="COG0451">
    <property type="taxonomic scope" value="Bacteria"/>
</dbReference>
<dbReference type="AlphaFoldDB" id="I0WKD8"/>
<proteinExistence type="inferred from homology"/>
<dbReference type="Gene3D" id="3.40.50.720">
    <property type="entry name" value="NAD(P)-binding Rossmann-like Domain"/>
    <property type="match status" value="1"/>
</dbReference>
<dbReference type="PANTHER" id="PTHR42687:SF1">
    <property type="entry name" value="L-THREONINE 3-DEHYDROGENASE, MITOCHONDRIAL"/>
    <property type="match status" value="1"/>
</dbReference>
<accession>I0WKD8</accession>